<sequence>MDEQSVHEFHMEKLPLDISKLLLSLMLMSSLYLMSFTTETLLGMFLWISCGCYGLLSLFGLLWRLWCMGRS</sequence>
<organism evidence="2 3">
    <name type="scientific">Shewanella sedimentimangrovi</name>
    <dbReference type="NCBI Taxonomy" id="2814293"/>
    <lineage>
        <taxon>Bacteria</taxon>
        <taxon>Pseudomonadati</taxon>
        <taxon>Pseudomonadota</taxon>
        <taxon>Gammaproteobacteria</taxon>
        <taxon>Alteromonadales</taxon>
        <taxon>Shewanellaceae</taxon>
        <taxon>Shewanella</taxon>
    </lineage>
</organism>
<dbReference type="Proteomes" id="UP000663207">
    <property type="component" value="Chromosome"/>
</dbReference>
<reference evidence="2 3" key="1">
    <citation type="submission" date="2021-03" db="EMBL/GenBank/DDBJ databases">
        <title>Novel species identification of genus Shewanella.</title>
        <authorList>
            <person name="Liu G."/>
            <person name="Zhang Q."/>
        </authorList>
    </citation>
    <scope>NUCLEOTIDE SEQUENCE [LARGE SCALE GENOMIC DNA]</scope>
    <source>
        <strain evidence="2 3">FJAT-52962</strain>
    </source>
</reference>
<name>A0ABX7QZV6_9GAMM</name>
<dbReference type="RefSeq" id="WP_207380108.1">
    <property type="nucleotide sequence ID" value="NZ_CP071502.1"/>
</dbReference>
<accession>A0ABX7QZV6</accession>
<evidence type="ECO:0000256" key="1">
    <source>
        <dbReference type="SAM" id="Phobius"/>
    </source>
</evidence>
<keyword evidence="1" id="KW-0812">Transmembrane</keyword>
<evidence type="ECO:0000313" key="3">
    <source>
        <dbReference type="Proteomes" id="UP000663207"/>
    </source>
</evidence>
<feature type="transmembrane region" description="Helical" evidence="1">
    <location>
        <begin position="44"/>
        <end position="66"/>
    </location>
</feature>
<keyword evidence="1" id="KW-1133">Transmembrane helix</keyword>
<dbReference type="EMBL" id="CP071502">
    <property type="protein sequence ID" value="QSX36784.1"/>
    <property type="molecule type" value="Genomic_DNA"/>
</dbReference>
<gene>
    <name evidence="2" type="ORF">JYB85_16125</name>
</gene>
<keyword evidence="1" id="KW-0472">Membrane</keyword>
<feature type="transmembrane region" description="Helical" evidence="1">
    <location>
        <begin position="21"/>
        <end position="38"/>
    </location>
</feature>
<evidence type="ECO:0000313" key="2">
    <source>
        <dbReference type="EMBL" id="QSX36784.1"/>
    </source>
</evidence>
<keyword evidence="3" id="KW-1185">Reference proteome</keyword>
<proteinExistence type="predicted"/>
<protein>
    <submittedName>
        <fullName evidence="2">Uncharacterized protein</fullName>
    </submittedName>
</protein>